<dbReference type="EMBL" id="JAWZYT010001631">
    <property type="protein sequence ID" value="KAK4310505.1"/>
    <property type="molecule type" value="Genomic_DNA"/>
</dbReference>
<dbReference type="Proteomes" id="UP001292094">
    <property type="component" value="Unassembled WGS sequence"/>
</dbReference>
<feature type="region of interest" description="Disordered" evidence="1">
    <location>
        <begin position="152"/>
        <end position="201"/>
    </location>
</feature>
<gene>
    <name evidence="2" type="ORF">Pmani_017933</name>
</gene>
<feature type="compositionally biased region" description="Low complexity" evidence="1">
    <location>
        <begin position="313"/>
        <end position="341"/>
    </location>
</feature>
<feature type="compositionally biased region" description="Acidic residues" evidence="1">
    <location>
        <begin position="531"/>
        <end position="544"/>
    </location>
</feature>
<evidence type="ECO:0000256" key="1">
    <source>
        <dbReference type="SAM" id="MobiDB-lite"/>
    </source>
</evidence>
<feature type="region of interest" description="Disordered" evidence="1">
    <location>
        <begin position="264"/>
        <end position="444"/>
    </location>
</feature>
<name>A0AAE1U8W2_9EUCA</name>
<comment type="caution">
    <text evidence="2">The sequence shown here is derived from an EMBL/GenBank/DDBJ whole genome shotgun (WGS) entry which is preliminary data.</text>
</comment>
<feature type="compositionally biased region" description="Basic residues" evidence="1">
    <location>
        <begin position="189"/>
        <end position="201"/>
    </location>
</feature>
<keyword evidence="3" id="KW-1185">Reference proteome</keyword>
<proteinExistence type="predicted"/>
<feature type="compositionally biased region" description="Basic residues" evidence="1">
    <location>
        <begin position="390"/>
        <end position="401"/>
    </location>
</feature>
<dbReference type="AlphaFoldDB" id="A0AAE1U8W2"/>
<accession>A0AAE1U8W2</accession>
<feature type="compositionally biased region" description="Polar residues" evidence="1">
    <location>
        <begin position="349"/>
        <end position="363"/>
    </location>
</feature>
<feature type="region of interest" description="Disordered" evidence="1">
    <location>
        <begin position="524"/>
        <end position="557"/>
    </location>
</feature>
<reference evidence="2" key="1">
    <citation type="submission" date="2023-11" db="EMBL/GenBank/DDBJ databases">
        <title>Genome assemblies of two species of porcelain crab, Petrolisthes cinctipes and Petrolisthes manimaculis (Anomura: Porcellanidae).</title>
        <authorList>
            <person name="Angst P."/>
        </authorList>
    </citation>
    <scope>NUCLEOTIDE SEQUENCE</scope>
    <source>
        <strain evidence="2">PB745_02</strain>
        <tissue evidence="2">Gill</tissue>
    </source>
</reference>
<feature type="compositionally biased region" description="Basic and acidic residues" evidence="1">
    <location>
        <begin position="418"/>
        <end position="427"/>
    </location>
</feature>
<evidence type="ECO:0000313" key="3">
    <source>
        <dbReference type="Proteomes" id="UP001292094"/>
    </source>
</evidence>
<protein>
    <submittedName>
        <fullName evidence="2">Uncharacterized protein</fullName>
    </submittedName>
</protein>
<feature type="compositionally biased region" description="Polar residues" evidence="1">
    <location>
        <begin position="176"/>
        <end position="186"/>
    </location>
</feature>
<feature type="compositionally biased region" description="Polar residues" evidence="1">
    <location>
        <begin position="264"/>
        <end position="307"/>
    </location>
</feature>
<evidence type="ECO:0000313" key="2">
    <source>
        <dbReference type="EMBL" id="KAK4310505.1"/>
    </source>
</evidence>
<sequence length="557" mass="61401">MGDLAYLLTSADFSVPWDTTDHAAFRSGLANLTRNHLTFLPGSPSLEHLHLAPDLDLLWNNNLNLILEGSGDPGLEPETDDLIWKDDLDPVPERDGDLKPGVVWDVGDLDELWKSDPDPDLLSMRDGDLDPEQVRRVILKLVKELRSMSAADLEGTHQTTPTTDLRRPGARGGDTHTGSWKATSDIRSQKVRSQVRSRTRSSWKVESLLKSRKVRSPQGHPLLPGSMMHRMMLVNPRTPQVMVGRRLQRLLQLRQHLVVNQHHYNAPTNDSSSNSTVRNLTNKGGANNSHGITNNNRGTHNTYTGNRTKTDPSNNIIRINNNSSNNNNNNNNGNITYNNNSNRDDTNRGIKSNNGDTSNNRSSAVKIHDSANDNDNSSTSGGGGRWGNRSSRRRSRRRRNIRSTGVNEGGFSFLKHQHQQEGQDVREGLGQCGGGGGGGGRGVSRAKGRGLVAVVALLKLWQQALVQPSPVCVAYSLCMTAQQLEESGGVGAVVGGVGVKAAALFLARERHINPQYLEWAVQRGRERGREGEEEEEEEEEEEDCSQLFRGCGEEKND</sequence>
<feature type="compositionally biased region" description="Gly residues" evidence="1">
    <location>
        <begin position="430"/>
        <end position="442"/>
    </location>
</feature>
<organism evidence="2 3">
    <name type="scientific">Petrolisthes manimaculis</name>
    <dbReference type="NCBI Taxonomy" id="1843537"/>
    <lineage>
        <taxon>Eukaryota</taxon>
        <taxon>Metazoa</taxon>
        <taxon>Ecdysozoa</taxon>
        <taxon>Arthropoda</taxon>
        <taxon>Crustacea</taxon>
        <taxon>Multicrustacea</taxon>
        <taxon>Malacostraca</taxon>
        <taxon>Eumalacostraca</taxon>
        <taxon>Eucarida</taxon>
        <taxon>Decapoda</taxon>
        <taxon>Pleocyemata</taxon>
        <taxon>Anomura</taxon>
        <taxon>Galatheoidea</taxon>
        <taxon>Porcellanidae</taxon>
        <taxon>Petrolisthes</taxon>
    </lineage>
</organism>